<dbReference type="NCBIfam" id="TIGR02837">
    <property type="entry name" value="spore_II_R"/>
    <property type="match status" value="1"/>
</dbReference>
<dbReference type="InterPro" id="IPR014202">
    <property type="entry name" value="Spore_II_R"/>
</dbReference>
<proteinExistence type="predicted"/>
<feature type="transmembrane region" description="Helical" evidence="2">
    <location>
        <begin position="12"/>
        <end position="33"/>
    </location>
</feature>
<evidence type="ECO:0000256" key="1">
    <source>
        <dbReference type="SAM" id="MobiDB-lite"/>
    </source>
</evidence>
<dbReference type="Pfam" id="PF09551">
    <property type="entry name" value="Spore_II_R"/>
    <property type="match status" value="1"/>
</dbReference>
<sequence>MNSNQGHRGDSLRITFKYTAILICFFMVILMMWEGQKTDAAVAESSIPTESIRLRILANSDGTQDQLIKRQIRDAVVAQMNQWVSGLEDPQSLEQARALIRRHLPELNALVGQELEQRGIDYTYNVELGVVPFPTKMYGGKVYPAGDYEALRVTLGAGKGQNWWCVLFPPLCFIDAGSGDAAAPAAAKVKTVSAAGSEGKSVTKAQGEMAAQGDGVTTDQSAESGKTPEVKFFVWELLQNLWNWVSGLWS</sequence>
<keyword evidence="4" id="KW-1185">Reference proteome</keyword>
<feature type="region of interest" description="Disordered" evidence="1">
    <location>
        <begin position="203"/>
        <end position="223"/>
    </location>
</feature>
<gene>
    <name evidence="3" type="primary">spoIIR</name>
    <name evidence="3" type="ORF">HPT30_05215</name>
</gene>
<keyword evidence="2" id="KW-1133">Transmembrane helix</keyword>
<dbReference type="Proteomes" id="UP000564806">
    <property type="component" value="Unassembled WGS sequence"/>
</dbReference>
<evidence type="ECO:0000313" key="4">
    <source>
        <dbReference type="Proteomes" id="UP000564806"/>
    </source>
</evidence>
<organism evidence="3 4">
    <name type="scientific">Paenibacillus agri</name>
    <dbReference type="NCBI Taxonomy" id="2744309"/>
    <lineage>
        <taxon>Bacteria</taxon>
        <taxon>Bacillati</taxon>
        <taxon>Bacillota</taxon>
        <taxon>Bacilli</taxon>
        <taxon>Bacillales</taxon>
        <taxon>Paenibacillaceae</taxon>
        <taxon>Paenibacillus</taxon>
    </lineage>
</organism>
<keyword evidence="2" id="KW-0472">Membrane</keyword>
<name>A0A850EEP9_9BACL</name>
<keyword evidence="2" id="KW-0812">Transmembrane</keyword>
<dbReference type="RefSeq" id="WP_175370380.1">
    <property type="nucleotide sequence ID" value="NZ_JABWCS010000192.1"/>
</dbReference>
<protein>
    <submittedName>
        <fullName evidence="3">Stage II sporulation protein R</fullName>
    </submittedName>
</protein>
<dbReference type="EMBL" id="JABWCS010000192">
    <property type="protein sequence ID" value="NUU59753.1"/>
    <property type="molecule type" value="Genomic_DNA"/>
</dbReference>
<accession>A0A850EEP9</accession>
<evidence type="ECO:0000256" key="2">
    <source>
        <dbReference type="SAM" id="Phobius"/>
    </source>
</evidence>
<evidence type="ECO:0000313" key="3">
    <source>
        <dbReference type="EMBL" id="NUU59753.1"/>
    </source>
</evidence>
<comment type="caution">
    <text evidence="3">The sequence shown here is derived from an EMBL/GenBank/DDBJ whole genome shotgun (WGS) entry which is preliminary data.</text>
</comment>
<reference evidence="3" key="1">
    <citation type="submission" date="2020-06" db="EMBL/GenBank/DDBJ databases">
        <title>Paenibacillus sp. nov., isolated from soil.</title>
        <authorList>
            <person name="Seo Y.L."/>
        </authorList>
    </citation>
    <scope>NUCLEOTIDE SEQUENCE [LARGE SCALE GENOMIC DNA]</scope>
    <source>
        <strain evidence="3">JW14</strain>
    </source>
</reference>
<dbReference type="AlphaFoldDB" id="A0A850EEP9"/>